<comment type="caution">
    <text evidence="2">The sequence shown here is derived from an EMBL/GenBank/DDBJ whole genome shotgun (WGS) entry which is preliminary data.</text>
</comment>
<feature type="chain" id="PRO_5020406523" description="Transporter" evidence="1">
    <location>
        <begin position="19"/>
        <end position="291"/>
    </location>
</feature>
<dbReference type="EMBL" id="SEWY01000001">
    <property type="protein sequence ID" value="TBH75317.1"/>
    <property type="molecule type" value="Genomic_DNA"/>
</dbReference>
<proteinExistence type="predicted"/>
<accession>A0A4Q9BGT4</accession>
<evidence type="ECO:0008006" key="4">
    <source>
        <dbReference type="Google" id="ProtNLM"/>
    </source>
</evidence>
<keyword evidence="1" id="KW-0732">Signal</keyword>
<name>A0A4Q9BGT4_9BACT</name>
<dbReference type="AlphaFoldDB" id="A0A4Q9BGT4"/>
<dbReference type="OrthoDB" id="1116368at2"/>
<reference evidence="2 3" key="1">
    <citation type="submission" date="2019-02" db="EMBL/GenBank/DDBJ databases">
        <title>Genome of a new Bacteroidetes strain.</title>
        <authorList>
            <person name="Pitt A."/>
        </authorList>
    </citation>
    <scope>NUCLEOTIDE SEQUENCE [LARGE SCALE GENOMIC DNA]</scope>
    <source>
        <strain evidence="2 3">103A-SOEBACH</strain>
    </source>
</reference>
<evidence type="ECO:0000313" key="2">
    <source>
        <dbReference type="EMBL" id="TBH75317.1"/>
    </source>
</evidence>
<keyword evidence="3" id="KW-1185">Reference proteome</keyword>
<evidence type="ECO:0000256" key="1">
    <source>
        <dbReference type="SAM" id="SignalP"/>
    </source>
</evidence>
<gene>
    <name evidence="2" type="ORF">EWU20_01705</name>
</gene>
<feature type="signal peptide" evidence="1">
    <location>
        <begin position="1"/>
        <end position="18"/>
    </location>
</feature>
<protein>
    <recommendedName>
        <fullName evidence="4">Transporter</fullName>
    </recommendedName>
</protein>
<dbReference type="Proteomes" id="UP000293583">
    <property type="component" value="Unassembled WGS sequence"/>
</dbReference>
<organism evidence="2 3">
    <name type="scientific">Aquirufa antheringensis</name>
    <dbReference type="NCBI Taxonomy" id="2516559"/>
    <lineage>
        <taxon>Bacteria</taxon>
        <taxon>Pseudomonadati</taxon>
        <taxon>Bacteroidota</taxon>
        <taxon>Cytophagia</taxon>
        <taxon>Cytophagales</taxon>
        <taxon>Flectobacillaceae</taxon>
        <taxon>Aquirufa</taxon>
    </lineage>
</organism>
<sequence>MKKLLTAILLLITIAAKAQDSTYVSVELKNGKSVSGQLIQKSEAEVTVATKDLGKVTLAWSSIKSINMISKDGKGQNTHPTRYFFAPSAIPLKKGDKYYQNALFLVNSFQAGITDHFSIGGGLVVPFALFITPKIGYQVADKVHVGGGILFATSLIGGLNFGVGTVYGSVTYGTKESNLTLNTGLGAYNENTGLGRDDYNWKFASNPMFTLSGMTRVSNKVMLLTENWFFSNKTVNYDTNGQFLNETTAYNGILSGGVRILLERSAFDVGFLVPTSIESGAIPYLAYNIKF</sequence>
<evidence type="ECO:0000313" key="3">
    <source>
        <dbReference type="Proteomes" id="UP000293583"/>
    </source>
</evidence>
<dbReference type="RefSeq" id="WP_130922489.1">
    <property type="nucleotide sequence ID" value="NZ_SEWY01000001.1"/>
</dbReference>